<dbReference type="STRING" id="1267423.SAMN05216290_4021"/>
<keyword evidence="3" id="KW-1185">Reference proteome</keyword>
<protein>
    <submittedName>
        <fullName evidence="2">Uncharacterized protein</fullName>
    </submittedName>
</protein>
<feature type="region of interest" description="Disordered" evidence="1">
    <location>
        <begin position="148"/>
        <end position="171"/>
    </location>
</feature>
<feature type="compositionally biased region" description="Low complexity" evidence="1">
    <location>
        <begin position="53"/>
        <end position="68"/>
    </location>
</feature>
<dbReference type="Proteomes" id="UP000199437">
    <property type="component" value="Unassembled WGS sequence"/>
</dbReference>
<evidence type="ECO:0000313" key="2">
    <source>
        <dbReference type="EMBL" id="SEW44034.1"/>
    </source>
</evidence>
<feature type="compositionally biased region" description="Polar residues" evidence="1">
    <location>
        <begin position="13"/>
        <end position="27"/>
    </location>
</feature>
<organism evidence="2 3">
    <name type="scientific">Roseivirga pacifica</name>
    <dbReference type="NCBI Taxonomy" id="1267423"/>
    <lineage>
        <taxon>Bacteria</taxon>
        <taxon>Pseudomonadati</taxon>
        <taxon>Bacteroidota</taxon>
        <taxon>Cytophagia</taxon>
        <taxon>Cytophagales</taxon>
        <taxon>Roseivirgaceae</taxon>
        <taxon>Roseivirga</taxon>
    </lineage>
</organism>
<dbReference type="OrthoDB" id="681139at2"/>
<reference evidence="3" key="1">
    <citation type="submission" date="2016-10" db="EMBL/GenBank/DDBJ databases">
        <authorList>
            <person name="Varghese N."/>
            <person name="Submissions S."/>
        </authorList>
    </citation>
    <scope>NUCLEOTIDE SEQUENCE [LARGE SCALE GENOMIC DNA]</scope>
    <source>
        <strain evidence="3">CGMCC 1.12402</strain>
    </source>
</reference>
<gene>
    <name evidence="2" type="ORF">SAMN05216290_4021</name>
</gene>
<sequence>MHTHTNKSKESKSQAAANSPVQQSAHGTFQFEDNRPETVAQRRLSKVAKTNGQSSQLKSLQVKQSKSSPIQRLESGDDYSHKKLGKEAVENSWWEKDSGEFLAPPEITDDYDEDTYQYEMHYHQYSGELEKSDDEVSISGHGVWAKSDNKSRRQKYNITSKKNGGGHWYIDESSALGDQELGFEADKNPDAKGKLLGAFGALKEIFKDTMNSDGDDSDDD</sequence>
<evidence type="ECO:0000256" key="1">
    <source>
        <dbReference type="SAM" id="MobiDB-lite"/>
    </source>
</evidence>
<name>A0A1I0RS20_9BACT</name>
<proteinExistence type="predicted"/>
<feature type="compositionally biased region" description="Basic and acidic residues" evidence="1">
    <location>
        <begin position="74"/>
        <end position="83"/>
    </location>
</feature>
<dbReference type="GeneID" id="99988685"/>
<dbReference type="RefSeq" id="WP_090261232.1">
    <property type="nucleotide sequence ID" value="NZ_FOIR01000006.1"/>
</dbReference>
<dbReference type="EMBL" id="FOIR01000006">
    <property type="protein sequence ID" value="SEW44034.1"/>
    <property type="molecule type" value="Genomic_DNA"/>
</dbReference>
<evidence type="ECO:0000313" key="3">
    <source>
        <dbReference type="Proteomes" id="UP000199437"/>
    </source>
</evidence>
<feature type="region of interest" description="Disordered" evidence="1">
    <location>
        <begin position="1"/>
        <end position="83"/>
    </location>
</feature>
<dbReference type="AlphaFoldDB" id="A0A1I0RS20"/>
<accession>A0A1I0RS20</accession>